<feature type="domain" description="F-box" evidence="1">
    <location>
        <begin position="1"/>
        <end position="48"/>
    </location>
</feature>
<proteinExistence type="predicted"/>
<sequence>MSLESLPTELRIHILHSLDKQSLHNAVLASPTYHHTYLLARRALLHDLVRCHYGLVDLAEPVAAVRSEGLYADVSANKQKIISLLDRRRRHRELELSRKDPFAGAPVSIEESIKLLHLYNKLDTIVQAYCRRAPCPPWMDQDTWKQQCLPLQLTETERARILRALCRLQTYYNIVGAREWVPENETGQSRFRKSSTWYRNFTTNEIWNLFFGTMAPWEVEEFGSVWMFVRDQYQGMFDEIACEFPRSDPRWKALRPNSLPAEMMDLYPSEGDDEPANYSYSDYCNHLVSLGPCFLYKALKQPTYESRRNLLAHNAIASKSSFLDVVEVIKDPCPLLYPADKYEVPDIARVLPTMPAMQQPTRGWKQHWHRDGIVERVVFATRPRVTVDEDTLEAWLGENDLERTIGYFDGWEWGYPILESMRFPVGYVMP</sequence>
<dbReference type="InterPro" id="IPR001810">
    <property type="entry name" value="F-box_dom"/>
</dbReference>
<name>A0A1E3BNH9_ASPCR</name>
<dbReference type="OrthoDB" id="5304511at2759"/>
<gene>
    <name evidence="2" type="ORF">SI65_00093</name>
</gene>
<keyword evidence="3" id="KW-1185">Reference proteome</keyword>
<evidence type="ECO:0000313" key="3">
    <source>
        <dbReference type="Proteomes" id="UP000094569"/>
    </source>
</evidence>
<protein>
    <recommendedName>
        <fullName evidence="1">F-box domain-containing protein</fullName>
    </recommendedName>
</protein>
<dbReference type="AlphaFoldDB" id="A0A1E3BNH9"/>
<evidence type="ECO:0000313" key="2">
    <source>
        <dbReference type="EMBL" id="ODM22505.1"/>
    </source>
</evidence>
<dbReference type="VEuPathDB" id="FungiDB:SI65_00093"/>
<accession>A0A1E3BNH9</accession>
<dbReference type="Proteomes" id="UP000094569">
    <property type="component" value="Unassembled WGS sequence"/>
</dbReference>
<reference evidence="2 3" key="1">
    <citation type="journal article" date="2016" name="BMC Genomics">
        <title>Comparative genomic and transcriptomic analyses of the Fuzhuan brick tea-fermentation fungus Aspergillus cristatus.</title>
        <authorList>
            <person name="Ge Y."/>
            <person name="Wang Y."/>
            <person name="Liu Y."/>
            <person name="Tan Y."/>
            <person name="Ren X."/>
            <person name="Zhang X."/>
            <person name="Hyde K.D."/>
            <person name="Liu Y."/>
            <person name="Liu Z."/>
        </authorList>
    </citation>
    <scope>NUCLEOTIDE SEQUENCE [LARGE SCALE GENOMIC DNA]</scope>
    <source>
        <strain evidence="2 3">GZAAS20.1005</strain>
    </source>
</reference>
<dbReference type="EMBL" id="JXNT01000001">
    <property type="protein sequence ID" value="ODM22505.1"/>
    <property type="molecule type" value="Genomic_DNA"/>
</dbReference>
<dbReference type="PROSITE" id="PS50181">
    <property type="entry name" value="FBOX"/>
    <property type="match status" value="1"/>
</dbReference>
<organism evidence="2 3">
    <name type="scientific">Aspergillus cristatus</name>
    <name type="common">Chinese Fuzhuan brick tea-fermentation fungus</name>
    <name type="synonym">Eurotium cristatum</name>
    <dbReference type="NCBI Taxonomy" id="573508"/>
    <lineage>
        <taxon>Eukaryota</taxon>
        <taxon>Fungi</taxon>
        <taxon>Dikarya</taxon>
        <taxon>Ascomycota</taxon>
        <taxon>Pezizomycotina</taxon>
        <taxon>Eurotiomycetes</taxon>
        <taxon>Eurotiomycetidae</taxon>
        <taxon>Eurotiales</taxon>
        <taxon>Aspergillaceae</taxon>
        <taxon>Aspergillus</taxon>
        <taxon>Aspergillus subgen. Aspergillus</taxon>
    </lineage>
</organism>
<evidence type="ECO:0000259" key="1">
    <source>
        <dbReference type="PROSITE" id="PS50181"/>
    </source>
</evidence>
<comment type="caution">
    <text evidence="2">The sequence shown here is derived from an EMBL/GenBank/DDBJ whole genome shotgun (WGS) entry which is preliminary data.</text>
</comment>